<sequence>MFRLVFAGELVTGYDEQSVVRNLAKLLKRDEQKIRTQLFAGSPVTIKKVETQEQALKWRKAFANAGAILVVLSLGDTPPANPTVSAPWDDKAESGPDRNNPQATTYEEPTLSSEAERSPGVRKRNKVYVLLGAVALAVVAAIVLVLWSTKGLWQGVELEQSQRDLGRALLMDDTYALARVNVVAIRDLESLMAEQGAWSEEWNPETLLASLQEQGINPLAEFDYVWGGAYATDSTADTLIVAQGAFNTDTMQAWFAERYRVRERYPDGLLFSTVQQQTCELNPPRRVLFTQGKMIVGNPERVDQLVARLQSGGEFPPRLQRWYQLSEQQMISAALFAPSQAGKGISGPSGWLMRGVGQSVQQASGIYLGVEPTLMPAGVELSVLFESDNTDWLNTTEQSLGKSLADIRQQATLNYPEMIPLFDRVSLVRTEKGLQGGVRFDENLRSDIDNLLRATLGGLMGGGEQADTPSEEQIDERAPVFADLSDTRVPDYPLDTEVPAPRALAGPFAVDITRLAVNAEQQLTITLDAQAIGLPNLPTRGSAAALVIDDVHDRNGDSLLAEPECGPDANREAEEFSTPANHIARVDGEMLEQQKISAQKVITLKAGSQIGDVATVKGHIDYTQVNGVSRQTLKQPLAGKTVTTDDLSVRFLGQRQHSINYRAEGEQGQLLHVAALNESGQPLKSGGAMWGAGLFGSGETATVDYYGRVEAVEVVMADVVEHHRYNFELDGVAMAPEDDGFRRNEVPLTQNWQSLFTADAPKVTYSWQQPEQEAVAGPGRVAVYKLRPGNRFGFELSAEVFMPIKLPATVPLAPARLSIDILEFTDGQTQQVNLQAASGLQAKGGYWMNGEFQVDEDKPWMSGSFRLADSDLKPTNKLKAISGALELNLPVSVSEQSLPFKLGQSYTGTDFSIQIAQLNRRSIYLSFSGDLSGLVKVGAYRGDELVSDPARLQETFEGQFIVLGWKAQPDTLVLTLAEEQQSRQFPFRINLSGDKE</sequence>
<feature type="region of interest" description="Disordered" evidence="1">
    <location>
        <begin position="81"/>
        <end position="118"/>
    </location>
</feature>
<dbReference type="RefSeq" id="WP_253966892.1">
    <property type="nucleotide sequence ID" value="NZ_JAMFTH010000001.1"/>
</dbReference>
<evidence type="ECO:0000256" key="1">
    <source>
        <dbReference type="SAM" id="MobiDB-lite"/>
    </source>
</evidence>
<protein>
    <submittedName>
        <fullName evidence="3">Uncharacterized protein</fullName>
    </submittedName>
</protein>
<organism evidence="3 4">
    <name type="scientific">Gilvimarinus xylanilyticus</name>
    <dbReference type="NCBI Taxonomy" id="2944139"/>
    <lineage>
        <taxon>Bacteria</taxon>
        <taxon>Pseudomonadati</taxon>
        <taxon>Pseudomonadota</taxon>
        <taxon>Gammaproteobacteria</taxon>
        <taxon>Cellvibrionales</taxon>
        <taxon>Cellvibrionaceae</taxon>
        <taxon>Gilvimarinus</taxon>
    </lineage>
</organism>
<keyword evidence="2" id="KW-0472">Membrane</keyword>
<reference evidence="3" key="1">
    <citation type="submission" date="2022-05" db="EMBL/GenBank/DDBJ databases">
        <authorList>
            <person name="Sun H.-N."/>
        </authorList>
    </citation>
    <scope>NUCLEOTIDE SEQUENCE</scope>
    <source>
        <strain evidence="3">HB14</strain>
    </source>
</reference>
<dbReference type="EMBL" id="JAMFTH010000001">
    <property type="protein sequence ID" value="MCP8898621.1"/>
    <property type="molecule type" value="Genomic_DNA"/>
</dbReference>
<feature type="compositionally biased region" description="Polar residues" evidence="1">
    <location>
        <begin position="97"/>
        <end position="113"/>
    </location>
</feature>
<keyword evidence="2" id="KW-0812">Transmembrane</keyword>
<evidence type="ECO:0000313" key="3">
    <source>
        <dbReference type="EMBL" id="MCP8898621.1"/>
    </source>
</evidence>
<comment type="caution">
    <text evidence="3">The sequence shown here is derived from an EMBL/GenBank/DDBJ whole genome shotgun (WGS) entry which is preliminary data.</text>
</comment>
<feature type="transmembrane region" description="Helical" evidence="2">
    <location>
        <begin position="127"/>
        <end position="147"/>
    </location>
</feature>
<name>A0A9X2HY14_9GAMM</name>
<evidence type="ECO:0000256" key="2">
    <source>
        <dbReference type="SAM" id="Phobius"/>
    </source>
</evidence>
<gene>
    <name evidence="3" type="ORF">M6D89_04835</name>
</gene>
<accession>A0A9X2HY14</accession>
<keyword evidence="4" id="KW-1185">Reference proteome</keyword>
<keyword evidence="2" id="KW-1133">Transmembrane helix</keyword>
<evidence type="ECO:0000313" key="4">
    <source>
        <dbReference type="Proteomes" id="UP001139319"/>
    </source>
</evidence>
<reference evidence="3" key="2">
    <citation type="submission" date="2023-01" db="EMBL/GenBank/DDBJ databases">
        <title>Gilvimarinus xylanilyticus HB14 isolated from Caulerpa lentillifera aquaculture base in Hainan, China.</title>
        <authorList>
            <person name="Zhang Y.-J."/>
        </authorList>
    </citation>
    <scope>NUCLEOTIDE SEQUENCE</scope>
    <source>
        <strain evidence="3">HB14</strain>
    </source>
</reference>
<dbReference type="Proteomes" id="UP001139319">
    <property type="component" value="Unassembled WGS sequence"/>
</dbReference>
<proteinExistence type="predicted"/>
<dbReference type="AlphaFoldDB" id="A0A9X2HY14"/>